<keyword evidence="1" id="KW-0472">Membrane</keyword>
<keyword evidence="1" id="KW-1133">Transmembrane helix</keyword>
<accession>A0A9P1J039</accession>
<keyword evidence="3" id="KW-1185">Reference proteome</keyword>
<dbReference type="AlphaFoldDB" id="A0A9P1J039"/>
<comment type="caution">
    <text evidence="2">The sequence shown here is derived from an EMBL/GenBank/DDBJ whole genome shotgun (WGS) entry which is preliminary data.</text>
</comment>
<evidence type="ECO:0008006" key="4">
    <source>
        <dbReference type="Google" id="ProtNLM"/>
    </source>
</evidence>
<evidence type="ECO:0000313" key="3">
    <source>
        <dbReference type="Proteomes" id="UP001152747"/>
    </source>
</evidence>
<evidence type="ECO:0000313" key="2">
    <source>
        <dbReference type="EMBL" id="CAI5453322.1"/>
    </source>
</evidence>
<name>A0A9P1J039_9PELO</name>
<feature type="transmembrane region" description="Helical" evidence="1">
    <location>
        <begin position="106"/>
        <end position="123"/>
    </location>
</feature>
<proteinExistence type="predicted"/>
<sequence length="235" mass="27143">MVIITFVPSSDNNSETSFLLLIAIQRYVIIANIQTFVKIVQGKWLTRLLVSHYSLIVVGRLLTSMYTCPAEFCVLHAAIFNETSCRYKERNFTNTYVYIKLLPEPIVLTISITLFILTLINVHKNSHILSETRKRAELSIIYQNSPLVILFLLKYVGSFVIYMIHKENDYDSENLRRIICSELDSVESIFPITYTIANIQKFRDMISCCKRSHRISDRSMQFVSTTHNQIAALTT</sequence>
<reference evidence="2" key="1">
    <citation type="submission" date="2022-11" db="EMBL/GenBank/DDBJ databases">
        <authorList>
            <person name="Kikuchi T."/>
        </authorList>
    </citation>
    <scope>NUCLEOTIDE SEQUENCE</scope>
    <source>
        <strain evidence="2">PS1010</strain>
    </source>
</reference>
<feature type="transmembrane region" description="Helical" evidence="1">
    <location>
        <begin position="18"/>
        <end position="37"/>
    </location>
</feature>
<organism evidence="2 3">
    <name type="scientific">Caenorhabditis angaria</name>
    <dbReference type="NCBI Taxonomy" id="860376"/>
    <lineage>
        <taxon>Eukaryota</taxon>
        <taxon>Metazoa</taxon>
        <taxon>Ecdysozoa</taxon>
        <taxon>Nematoda</taxon>
        <taxon>Chromadorea</taxon>
        <taxon>Rhabditida</taxon>
        <taxon>Rhabditina</taxon>
        <taxon>Rhabditomorpha</taxon>
        <taxon>Rhabditoidea</taxon>
        <taxon>Rhabditidae</taxon>
        <taxon>Peloderinae</taxon>
        <taxon>Caenorhabditis</taxon>
    </lineage>
</organism>
<evidence type="ECO:0000256" key="1">
    <source>
        <dbReference type="SAM" id="Phobius"/>
    </source>
</evidence>
<feature type="transmembrane region" description="Helical" evidence="1">
    <location>
        <begin position="144"/>
        <end position="164"/>
    </location>
</feature>
<protein>
    <recommendedName>
        <fullName evidence="4">G-protein coupled receptors family 1 profile domain-containing protein</fullName>
    </recommendedName>
</protein>
<dbReference type="Proteomes" id="UP001152747">
    <property type="component" value="Unassembled WGS sequence"/>
</dbReference>
<dbReference type="EMBL" id="CANHGI010000005">
    <property type="protein sequence ID" value="CAI5453322.1"/>
    <property type="molecule type" value="Genomic_DNA"/>
</dbReference>
<gene>
    <name evidence="2" type="ORF">CAMP_LOCUS15959</name>
</gene>
<keyword evidence="1" id="KW-0812">Transmembrane</keyword>